<name>A0A914VBH0_9BILA</name>
<evidence type="ECO:0000259" key="2">
    <source>
        <dbReference type="PROSITE" id="PS50132"/>
    </source>
</evidence>
<dbReference type="Gene3D" id="1.10.196.10">
    <property type="match status" value="1"/>
</dbReference>
<dbReference type="Gene3D" id="1.10.167.10">
    <property type="entry name" value="Regulator of G-protein Signalling 4, domain 2"/>
    <property type="match status" value="1"/>
</dbReference>
<dbReference type="InterPro" id="IPR024066">
    <property type="entry name" value="RGS_subdom1/3"/>
</dbReference>
<feature type="region of interest" description="Disordered" evidence="1">
    <location>
        <begin position="175"/>
        <end position="238"/>
    </location>
</feature>
<organism evidence="3 4">
    <name type="scientific">Plectus sambesii</name>
    <dbReference type="NCBI Taxonomy" id="2011161"/>
    <lineage>
        <taxon>Eukaryota</taxon>
        <taxon>Metazoa</taxon>
        <taxon>Ecdysozoa</taxon>
        <taxon>Nematoda</taxon>
        <taxon>Chromadorea</taxon>
        <taxon>Plectida</taxon>
        <taxon>Plectina</taxon>
        <taxon>Plectoidea</taxon>
        <taxon>Plectidae</taxon>
        <taxon>Plectus</taxon>
    </lineage>
</organism>
<evidence type="ECO:0000313" key="3">
    <source>
        <dbReference type="Proteomes" id="UP000887566"/>
    </source>
</evidence>
<dbReference type="PANTHER" id="PTHR10845:SF259">
    <property type="entry name" value="RGS DOMAIN-CONTAINING PROTEIN-RELATED"/>
    <property type="match status" value="1"/>
</dbReference>
<dbReference type="PANTHER" id="PTHR10845">
    <property type="entry name" value="REGULATOR OF G PROTEIN SIGNALING"/>
    <property type="match status" value="1"/>
</dbReference>
<evidence type="ECO:0000313" key="4">
    <source>
        <dbReference type="WBParaSite" id="PSAMB.scaffold1760size28035.g14833.t1"/>
    </source>
</evidence>
<dbReference type="Pfam" id="PF00615">
    <property type="entry name" value="RGS"/>
    <property type="match status" value="1"/>
</dbReference>
<dbReference type="InterPro" id="IPR044926">
    <property type="entry name" value="RGS_subdomain_2"/>
</dbReference>
<dbReference type="SMART" id="SM00315">
    <property type="entry name" value="RGS"/>
    <property type="match status" value="1"/>
</dbReference>
<dbReference type="Proteomes" id="UP000887566">
    <property type="component" value="Unplaced"/>
</dbReference>
<proteinExistence type="predicted"/>
<dbReference type="PROSITE" id="PS50132">
    <property type="entry name" value="RGS"/>
    <property type="match status" value="1"/>
</dbReference>
<dbReference type="InterPro" id="IPR034951">
    <property type="entry name" value="RGS_RGS3"/>
</dbReference>
<accession>A0A914VBH0</accession>
<feature type="domain" description="RGS" evidence="2">
    <location>
        <begin position="434"/>
        <end position="550"/>
    </location>
</feature>
<dbReference type="FunFam" id="1.10.167.10:FF:000001">
    <property type="entry name" value="Putative regulator of g-protein signaling 12"/>
    <property type="match status" value="1"/>
</dbReference>
<feature type="compositionally biased region" description="Low complexity" evidence="1">
    <location>
        <begin position="208"/>
        <end position="222"/>
    </location>
</feature>
<sequence>MPAWCIGGRLEDILRPRGVLHRFFAGALARDHHSSWRVLFTEDFTGARPFPRPAPKRRGGPRRRSVDCHFGFTLATPLRSPCEARALIASKCLARPARSVLPESLNRGCPLPSVIGKQIIASLFNTFFGNDEKSLDGDGSNGEYWNRPAAVANNHHHQHRQEDDATNDFDQTSRANLLNGDATSDTSASTNDQNGHRARHLGRQRALTTNSSASSTTTGSSSWLAPLKSGAASQPATPRGARRFFGALVSRSPLRKLSAVSAPRKVTVEVERPRRVLSASRLNDMDGAPRGTKPVPVTFYEGDDELAGASTSAPKCYLSVHQSRISEEASGPSVDGCMRRASSFSGRENVNGQPHPLERKGSADDMPGNGSVEHLPKHDADFKKMFSFTGPLAKKLSFLNKKKPEVVGGTGSAGGHSDAAVRPTKVDLLNWATCFDNLLKHKYGCQLFRTFLQREFSEENIDFWIACEEYKRIKDPKKLALRAKEIYIEFVAVQSPKEVNLDSDTRSATQASLAGADRNTFDSAQYRIEHLMEKDSYPRFLKSELYTELLNSIRK</sequence>
<feature type="region of interest" description="Disordered" evidence="1">
    <location>
        <begin position="328"/>
        <end position="374"/>
    </location>
</feature>
<feature type="compositionally biased region" description="Polar residues" evidence="1">
    <location>
        <begin position="342"/>
        <end position="352"/>
    </location>
</feature>
<dbReference type="AlphaFoldDB" id="A0A914VBH0"/>
<dbReference type="PRINTS" id="PR01301">
    <property type="entry name" value="RGSPROTEIN"/>
</dbReference>
<protein>
    <submittedName>
        <fullName evidence="4">RGS domain-containing protein</fullName>
    </submittedName>
</protein>
<keyword evidence="3" id="KW-1185">Reference proteome</keyword>
<dbReference type="SUPFAM" id="SSF48097">
    <property type="entry name" value="Regulator of G-protein signaling, RGS"/>
    <property type="match status" value="1"/>
</dbReference>
<dbReference type="InterPro" id="IPR036305">
    <property type="entry name" value="RGS_sf"/>
</dbReference>
<dbReference type="CDD" id="cd08713">
    <property type="entry name" value="RGS_RGS3"/>
    <property type="match status" value="1"/>
</dbReference>
<dbReference type="InterPro" id="IPR016137">
    <property type="entry name" value="RGS"/>
</dbReference>
<evidence type="ECO:0000256" key="1">
    <source>
        <dbReference type="SAM" id="MobiDB-lite"/>
    </source>
</evidence>
<reference evidence="4" key="1">
    <citation type="submission" date="2022-11" db="UniProtKB">
        <authorList>
            <consortium name="WormBaseParasite"/>
        </authorList>
    </citation>
    <scope>IDENTIFICATION</scope>
</reference>
<dbReference type="WBParaSite" id="PSAMB.scaffold1760size28035.g14833.t1">
    <property type="protein sequence ID" value="PSAMB.scaffold1760size28035.g14833.t1"/>
    <property type="gene ID" value="PSAMB.scaffold1760size28035.g14833"/>
</dbReference>
<feature type="compositionally biased region" description="Polar residues" evidence="1">
    <location>
        <begin position="175"/>
        <end position="193"/>
    </location>
</feature>